<dbReference type="EMBL" id="JACVVK020000820">
    <property type="protein sequence ID" value="KAK7443282.1"/>
    <property type="molecule type" value="Genomic_DNA"/>
</dbReference>
<evidence type="ECO:0000313" key="7">
    <source>
        <dbReference type="EMBL" id="KAK7443282.1"/>
    </source>
</evidence>
<keyword evidence="8" id="KW-1185">Reference proteome</keyword>
<gene>
    <name evidence="7" type="ORF">BaRGS_00040469</name>
</gene>
<dbReference type="Pfam" id="PF12698">
    <property type="entry name" value="ABC2_membrane_3"/>
    <property type="match status" value="1"/>
</dbReference>
<evidence type="ECO:0000259" key="6">
    <source>
        <dbReference type="Pfam" id="PF12698"/>
    </source>
</evidence>
<dbReference type="Proteomes" id="UP001519460">
    <property type="component" value="Unassembled WGS sequence"/>
</dbReference>
<dbReference type="AlphaFoldDB" id="A0ABD0J0A0"/>
<feature type="transmembrane region" description="Helical" evidence="5">
    <location>
        <begin position="312"/>
        <end position="335"/>
    </location>
</feature>
<name>A0ABD0J0A0_9CAEN</name>
<keyword evidence="3 5" id="KW-1133">Transmembrane helix</keyword>
<dbReference type="InterPro" id="IPR026082">
    <property type="entry name" value="ABCA"/>
</dbReference>
<reference evidence="7 8" key="1">
    <citation type="journal article" date="2023" name="Sci. Data">
        <title>Genome assembly of the Korean intertidal mud-creeper Batillaria attramentaria.</title>
        <authorList>
            <person name="Patra A.K."/>
            <person name="Ho P.T."/>
            <person name="Jun S."/>
            <person name="Lee S.J."/>
            <person name="Kim Y."/>
            <person name="Won Y.J."/>
        </authorList>
    </citation>
    <scope>NUCLEOTIDE SEQUENCE [LARGE SCALE GENOMIC DNA]</scope>
    <source>
        <strain evidence="7">Wonlab-2016</strain>
    </source>
</reference>
<feature type="non-terminal residue" evidence="7">
    <location>
        <position position="337"/>
    </location>
</feature>
<proteinExistence type="predicted"/>
<comment type="caution">
    <text evidence="7">The sequence shown here is derived from an EMBL/GenBank/DDBJ whole genome shotgun (WGS) entry which is preliminary data.</text>
</comment>
<keyword evidence="4 5" id="KW-0472">Membrane</keyword>
<dbReference type="PANTHER" id="PTHR19229">
    <property type="entry name" value="ATP-BINDING CASSETTE TRANSPORTER SUBFAMILY A ABCA"/>
    <property type="match status" value="1"/>
</dbReference>
<keyword evidence="2 5" id="KW-0812">Transmembrane</keyword>
<evidence type="ECO:0000256" key="1">
    <source>
        <dbReference type="ARBA" id="ARBA00004141"/>
    </source>
</evidence>
<evidence type="ECO:0000256" key="3">
    <source>
        <dbReference type="ARBA" id="ARBA00022989"/>
    </source>
</evidence>
<accession>A0ABD0J0A0</accession>
<sequence length="337" mass="38014">MKFFKQLVLLIWKNLLLKRNRKWAAVFEIIIPLFGTYLVATWKHSDEISEIQNAVLYQPVSVYLELPSIDRFLFVPNTTLAKTIVSETVKRLASHMTSSAPALQGMNDESELQDYAVTTDRREWAAVMFTNLGQNTTLPQHVAFSLSSPHWTAFPFPFKRALILPILESPEDDLSLSRSHLALQSLLTETLISMWSGKNVSFELTTNNMPYPSRWGGRGRGGRIWGNTLRMPELLVVSFILSVVQATKDVVVEKENKIKESMKLMGMLPSAYWASWFVSFSACVAIVTLVCAAFMCTTIVAPVPFLDHVDSVYCVFLLCFAAALVSYGIMMSVFFTR</sequence>
<dbReference type="GO" id="GO:0016020">
    <property type="term" value="C:membrane"/>
    <property type="evidence" value="ECO:0007669"/>
    <property type="project" value="UniProtKB-SubCell"/>
</dbReference>
<protein>
    <recommendedName>
        <fullName evidence="6">ABC-2 type transporter transmembrane domain-containing protein</fullName>
    </recommendedName>
</protein>
<organism evidence="7 8">
    <name type="scientific">Batillaria attramentaria</name>
    <dbReference type="NCBI Taxonomy" id="370345"/>
    <lineage>
        <taxon>Eukaryota</taxon>
        <taxon>Metazoa</taxon>
        <taxon>Spiralia</taxon>
        <taxon>Lophotrochozoa</taxon>
        <taxon>Mollusca</taxon>
        <taxon>Gastropoda</taxon>
        <taxon>Caenogastropoda</taxon>
        <taxon>Sorbeoconcha</taxon>
        <taxon>Cerithioidea</taxon>
        <taxon>Batillariidae</taxon>
        <taxon>Batillaria</taxon>
    </lineage>
</organism>
<feature type="domain" description="ABC-2 type transporter transmembrane" evidence="6">
    <location>
        <begin position="235"/>
        <end position="336"/>
    </location>
</feature>
<evidence type="ECO:0000256" key="2">
    <source>
        <dbReference type="ARBA" id="ARBA00022692"/>
    </source>
</evidence>
<evidence type="ECO:0000313" key="8">
    <source>
        <dbReference type="Proteomes" id="UP001519460"/>
    </source>
</evidence>
<evidence type="ECO:0000256" key="5">
    <source>
        <dbReference type="SAM" id="Phobius"/>
    </source>
</evidence>
<feature type="transmembrane region" description="Helical" evidence="5">
    <location>
        <begin position="273"/>
        <end position="300"/>
    </location>
</feature>
<comment type="subcellular location">
    <subcellularLocation>
        <location evidence="1">Membrane</location>
        <topology evidence="1">Multi-pass membrane protein</topology>
    </subcellularLocation>
</comment>
<evidence type="ECO:0000256" key="4">
    <source>
        <dbReference type="ARBA" id="ARBA00023136"/>
    </source>
</evidence>
<dbReference type="PANTHER" id="PTHR19229:SF250">
    <property type="entry name" value="ABC TRANSPORTER DOMAIN-CONTAINING PROTEIN-RELATED"/>
    <property type="match status" value="1"/>
</dbReference>
<dbReference type="InterPro" id="IPR013525">
    <property type="entry name" value="ABC2_TM"/>
</dbReference>